<dbReference type="EMBL" id="JACGCM010001337">
    <property type="protein sequence ID" value="KAF6156419.1"/>
    <property type="molecule type" value="Genomic_DNA"/>
</dbReference>
<dbReference type="Proteomes" id="UP000541444">
    <property type="component" value="Unassembled WGS sequence"/>
</dbReference>
<evidence type="ECO:0000313" key="1">
    <source>
        <dbReference type="EMBL" id="KAF6156419.1"/>
    </source>
</evidence>
<sequence>MGDSESLVVKTSTVMDYTSTVMDYTSTVEISGLGSNLVPNDEALANVEVAGGGVASVVAIAVEGNDVDGNTVMQEAPVVAGESDDANAVVDSAQVVGYDASVNGNGVAVVGEYNVAGNDTNGNADASEVVIEQFEGDHDLSTEEGRLWSIVRANSLDFSAWTALIEETEKVAEGICIIMFFCIHGSCGM</sequence>
<dbReference type="OrthoDB" id="10265668at2759"/>
<proteinExistence type="predicted"/>
<accession>A0A7J7MN95</accession>
<dbReference type="AlphaFoldDB" id="A0A7J7MN95"/>
<evidence type="ECO:0000313" key="2">
    <source>
        <dbReference type="Proteomes" id="UP000541444"/>
    </source>
</evidence>
<name>A0A7J7MN95_9MAGN</name>
<protein>
    <submittedName>
        <fullName evidence="1">Uncharacterized protein</fullName>
    </submittedName>
</protein>
<organism evidence="1 2">
    <name type="scientific">Kingdonia uniflora</name>
    <dbReference type="NCBI Taxonomy" id="39325"/>
    <lineage>
        <taxon>Eukaryota</taxon>
        <taxon>Viridiplantae</taxon>
        <taxon>Streptophyta</taxon>
        <taxon>Embryophyta</taxon>
        <taxon>Tracheophyta</taxon>
        <taxon>Spermatophyta</taxon>
        <taxon>Magnoliopsida</taxon>
        <taxon>Ranunculales</taxon>
        <taxon>Circaeasteraceae</taxon>
        <taxon>Kingdonia</taxon>
    </lineage>
</organism>
<reference evidence="1 2" key="1">
    <citation type="journal article" date="2020" name="IScience">
        <title>Genome Sequencing of the Endangered Kingdonia uniflora (Circaeasteraceae, Ranunculales) Reveals Potential Mechanisms of Evolutionary Specialization.</title>
        <authorList>
            <person name="Sun Y."/>
            <person name="Deng T."/>
            <person name="Zhang A."/>
            <person name="Moore M.J."/>
            <person name="Landis J.B."/>
            <person name="Lin N."/>
            <person name="Zhang H."/>
            <person name="Zhang X."/>
            <person name="Huang J."/>
            <person name="Zhang X."/>
            <person name="Sun H."/>
            <person name="Wang H."/>
        </authorList>
    </citation>
    <scope>NUCLEOTIDE SEQUENCE [LARGE SCALE GENOMIC DNA]</scope>
    <source>
        <strain evidence="1">TB1705</strain>
        <tissue evidence="1">Leaf</tissue>
    </source>
</reference>
<gene>
    <name evidence="1" type="ORF">GIB67_009077</name>
</gene>
<keyword evidence="2" id="KW-1185">Reference proteome</keyword>
<comment type="caution">
    <text evidence="1">The sequence shown here is derived from an EMBL/GenBank/DDBJ whole genome shotgun (WGS) entry which is preliminary data.</text>
</comment>